<feature type="domain" description="CYTH" evidence="2">
    <location>
        <begin position="1"/>
        <end position="148"/>
    </location>
</feature>
<dbReference type="CDD" id="cd07891">
    <property type="entry name" value="CYTH-like_CthTTM-like_1"/>
    <property type="match status" value="1"/>
</dbReference>
<sequence length="149" mass="16923">MEIERKFLVPDLSAVPTPERTSHIVQAYLRADSRAVVRIRILDEQAFLCVKGPTDTSGLSRDEYEYPIPLEDAKAMMSLCLPGEIEKQRMLIRHEGLCWEVDVFSSPHEGLVIAEIELSHPDQQINLPPWVGKEVTGDPQYYNANLIHV</sequence>
<reference evidence="3 4" key="1">
    <citation type="submission" date="2014-08" db="EMBL/GenBank/DDBJ databases">
        <title>Porphyromonas crevioricanis strain:COT-253_OH1447 Genome sequencing.</title>
        <authorList>
            <person name="Wallis C."/>
            <person name="Deusch O."/>
            <person name="O'Flynn C."/>
            <person name="Davis I."/>
            <person name="Jospin G."/>
            <person name="Darling A.E."/>
            <person name="Coil D.A."/>
            <person name="Alexiev A."/>
            <person name="Horsfall A."/>
            <person name="Kirkwood N."/>
            <person name="Harris S."/>
            <person name="Eisen J.A."/>
        </authorList>
    </citation>
    <scope>NUCLEOTIDE SEQUENCE [LARGE SCALE GENOMIC DNA]</scope>
    <source>
        <strain evidence="4">COT-253 OH1447</strain>
    </source>
</reference>
<proteinExistence type="predicted"/>
<dbReference type="AlphaFoldDB" id="A0AB34PGU6"/>
<comment type="caution">
    <text evidence="3">The sequence shown here is derived from an EMBL/GenBank/DDBJ whole genome shotgun (WGS) entry which is preliminary data.</text>
</comment>
<dbReference type="InterPro" id="IPR023577">
    <property type="entry name" value="CYTH_domain"/>
</dbReference>
<dbReference type="SMART" id="SM01118">
    <property type="entry name" value="CYTH"/>
    <property type="match status" value="1"/>
</dbReference>
<dbReference type="PANTHER" id="PTHR40114">
    <property type="entry name" value="SLR0698 PROTEIN"/>
    <property type="match status" value="1"/>
</dbReference>
<dbReference type="SUPFAM" id="SSF55154">
    <property type="entry name" value="CYTH-like phosphatases"/>
    <property type="match status" value="1"/>
</dbReference>
<dbReference type="Gene3D" id="2.40.320.10">
    <property type="entry name" value="Hypothetical Protein Pfu-838710-001"/>
    <property type="match status" value="1"/>
</dbReference>
<dbReference type="Pfam" id="PF01928">
    <property type="entry name" value="CYTH"/>
    <property type="match status" value="1"/>
</dbReference>
<evidence type="ECO:0000313" key="4">
    <source>
        <dbReference type="Proteomes" id="UP000030136"/>
    </source>
</evidence>
<dbReference type="InterPro" id="IPR012042">
    <property type="entry name" value="NeuTTM/CthTTM-like"/>
</dbReference>
<dbReference type="PIRSF" id="PIRSF016487">
    <property type="entry name" value="CYTH_UCP016487"/>
    <property type="match status" value="1"/>
</dbReference>
<dbReference type="Proteomes" id="UP000030136">
    <property type="component" value="Unassembled WGS sequence"/>
</dbReference>
<organism evidence="3 4">
    <name type="scientific">Porphyromonas crevioricanis</name>
    <dbReference type="NCBI Taxonomy" id="393921"/>
    <lineage>
        <taxon>Bacteria</taxon>
        <taxon>Pseudomonadati</taxon>
        <taxon>Bacteroidota</taxon>
        <taxon>Bacteroidia</taxon>
        <taxon>Bacteroidales</taxon>
        <taxon>Porphyromonadaceae</taxon>
        <taxon>Porphyromonas</taxon>
    </lineage>
</organism>
<evidence type="ECO:0000256" key="1">
    <source>
        <dbReference type="PIRSR" id="PIRSR016487-1"/>
    </source>
</evidence>
<dbReference type="PANTHER" id="PTHR40114:SF1">
    <property type="entry name" value="SLR0698 PROTEIN"/>
    <property type="match status" value="1"/>
</dbReference>
<evidence type="ECO:0000313" key="3">
    <source>
        <dbReference type="EMBL" id="KGN93956.1"/>
    </source>
</evidence>
<dbReference type="InterPro" id="IPR033469">
    <property type="entry name" value="CYTH-like_dom_sf"/>
</dbReference>
<name>A0AB34PGU6_9PORP</name>
<protein>
    <submittedName>
        <fullName evidence="3">Adenylate cyclase</fullName>
    </submittedName>
</protein>
<dbReference type="RefSeq" id="WP_023937536.1">
    <property type="nucleotide sequence ID" value="NZ_FUXH01000002.1"/>
</dbReference>
<evidence type="ECO:0000259" key="2">
    <source>
        <dbReference type="PROSITE" id="PS51707"/>
    </source>
</evidence>
<feature type="active site" description="Proton acceptor" evidence="1">
    <location>
        <position position="28"/>
    </location>
</feature>
<gene>
    <name evidence="3" type="ORF">HQ38_07020</name>
</gene>
<accession>A0AB34PGU6</accession>
<dbReference type="PROSITE" id="PS51707">
    <property type="entry name" value="CYTH"/>
    <property type="match status" value="1"/>
</dbReference>
<dbReference type="EMBL" id="JQJC01000021">
    <property type="protein sequence ID" value="KGN93956.1"/>
    <property type="molecule type" value="Genomic_DNA"/>
</dbReference>